<dbReference type="Gene3D" id="3.30.40.10">
    <property type="entry name" value="Zinc/RING finger domain, C3HC4 (zinc finger)"/>
    <property type="match status" value="1"/>
</dbReference>
<keyword evidence="2" id="KW-0479">Metal-binding</keyword>
<dbReference type="SMART" id="SM00184">
    <property type="entry name" value="RING"/>
    <property type="match status" value="1"/>
</dbReference>
<evidence type="ECO:0000256" key="6">
    <source>
        <dbReference type="PROSITE-ProRule" id="PRU00175"/>
    </source>
</evidence>
<keyword evidence="7" id="KW-1133">Transmembrane helix</keyword>
<name>A0ABM3H2A0_9MYRT</name>
<protein>
    <submittedName>
        <fullName evidence="10">NEP1-interacting protein 1-like isoform X1</fullName>
    </submittedName>
</protein>
<dbReference type="Pfam" id="PF13639">
    <property type="entry name" value="zf-RING_2"/>
    <property type="match status" value="1"/>
</dbReference>
<feature type="domain" description="RING-type" evidence="8">
    <location>
        <begin position="208"/>
        <end position="250"/>
    </location>
</feature>
<reference evidence="10" key="2">
    <citation type="submission" date="2025-08" db="UniProtKB">
        <authorList>
            <consortium name="RefSeq"/>
        </authorList>
    </citation>
    <scope>IDENTIFICATION</scope>
    <source>
        <tissue evidence="10">Leaf</tissue>
    </source>
</reference>
<proteinExistence type="predicted"/>
<evidence type="ECO:0000259" key="8">
    <source>
        <dbReference type="PROSITE" id="PS50089"/>
    </source>
</evidence>
<dbReference type="InterPro" id="IPR001841">
    <property type="entry name" value="Znf_RING"/>
</dbReference>
<dbReference type="InterPro" id="IPR013083">
    <property type="entry name" value="Znf_RING/FYVE/PHD"/>
</dbReference>
<evidence type="ECO:0000256" key="7">
    <source>
        <dbReference type="SAM" id="Phobius"/>
    </source>
</evidence>
<reference evidence="9" key="1">
    <citation type="submission" date="2025-05" db="UniProtKB">
        <authorList>
            <consortium name="RefSeq"/>
        </authorList>
    </citation>
    <scope>NUCLEOTIDE SEQUENCE [LARGE SCALE GENOMIC DNA]</scope>
</reference>
<feature type="transmembrane region" description="Helical" evidence="7">
    <location>
        <begin position="95"/>
        <end position="114"/>
    </location>
</feature>
<comment type="subcellular location">
    <subcellularLocation>
        <location evidence="1">Membrane</location>
    </subcellularLocation>
</comment>
<keyword evidence="9" id="KW-1185">Reference proteome</keyword>
<accession>A0ABM3H2A0</accession>
<evidence type="ECO:0000313" key="10">
    <source>
        <dbReference type="RefSeq" id="XP_048130704.1"/>
    </source>
</evidence>
<gene>
    <name evidence="10" type="primary">LOC115732344</name>
</gene>
<dbReference type="RefSeq" id="XP_048130704.1">
    <property type="nucleotide sequence ID" value="XM_048274747.1"/>
</dbReference>
<dbReference type="PANTHER" id="PTHR46151:SF19">
    <property type="entry name" value="NEP1-INTERACTING PROTEIN 1-LIKE ISOFORM X1"/>
    <property type="match status" value="1"/>
</dbReference>
<sequence length="257" mass="28744">MKVLHGHRPPRFKSSSALPRLHGFNFERKGLMTLSFVPGLWVLQWGKVRAWCCDGVSATVLAVSYAVSVLFLAIVGSTLGALVGVLIGVKSKNNLFFSVAVGAVAGGMFLTKVFRMSVSFWLSDDCLFSNILQSTDSMTELDARKLVQQLLDSLTPSRLEQTPAHADNMVSEIAVDRDNVSRNSFDKFRRIRITEDHLMDSSGNRNSCSICLQDFECRDAARRPPDCRHLFHLHCIDKWISKRRSCPLCRSPVVKVN</sequence>
<evidence type="ECO:0000256" key="1">
    <source>
        <dbReference type="ARBA" id="ARBA00004370"/>
    </source>
</evidence>
<dbReference type="PROSITE" id="PS50089">
    <property type="entry name" value="ZF_RING_2"/>
    <property type="match status" value="1"/>
</dbReference>
<keyword evidence="7" id="KW-0812">Transmembrane</keyword>
<keyword evidence="5 7" id="KW-0472">Membrane</keyword>
<dbReference type="PANTHER" id="PTHR46151">
    <property type="entry name" value="NEP1-INTERACTING PROTEIN-LIKE 2"/>
    <property type="match status" value="1"/>
</dbReference>
<evidence type="ECO:0000256" key="5">
    <source>
        <dbReference type="ARBA" id="ARBA00023136"/>
    </source>
</evidence>
<evidence type="ECO:0000256" key="3">
    <source>
        <dbReference type="ARBA" id="ARBA00022771"/>
    </source>
</evidence>
<keyword evidence="4" id="KW-0862">Zinc</keyword>
<evidence type="ECO:0000313" key="9">
    <source>
        <dbReference type="Proteomes" id="UP000827889"/>
    </source>
</evidence>
<feature type="transmembrane region" description="Helical" evidence="7">
    <location>
        <begin position="60"/>
        <end position="88"/>
    </location>
</feature>
<evidence type="ECO:0000256" key="4">
    <source>
        <dbReference type="ARBA" id="ARBA00022833"/>
    </source>
</evidence>
<organism evidence="9 10">
    <name type="scientific">Rhodamnia argentea</name>
    <dbReference type="NCBI Taxonomy" id="178133"/>
    <lineage>
        <taxon>Eukaryota</taxon>
        <taxon>Viridiplantae</taxon>
        <taxon>Streptophyta</taxon>
        <taxon>Embryophyta</taxon>
        <taxon>Tracheophyta</taxon>
        <taxon>Spermatophyta</taxon>
        <taxon>Magnoliopsida</taxon>
        <taxon>eudicotyledons</taxon>
        <taxon>Gunneridae</taxon>
        <taxon>Pentapetalae</taxon>
        <taxon>rosids</taxon>
        <taxon>malvids</taxon>
        <taxon>Myrtales</taxon>
        <taxon>Myrtaceae</taxon>
        <taxon>Myrtoideae</taxon>
        <taxon>Myrteae</taxon>
        <taxon>Australasian group</taxon>
        <taxon>Rhodamnia</taxon>
    </lineage>
</organism>
<evidence type="ECO:0000256" key="2">
    <source>
        <dbReference type="ARBA" id="ARBA00022723"/>
    </source>
</evidence>
<keyword evidence="3 6" id="KW-0863">Zinc-finger</keyword>
<dbReference type="SUPFAM" id="SSF57850">
    <property type="entry name" value="RING/U-box"/>
    <property type="match status" value="1"/>
</dbReference>
<dbReference type="GeneID" id="115732344"/>
<dbReference type="Proteomes" id="UP000827889">
    <property type="component" value="Chromosome 2"/>
</dbReference>